<organism evidence="6 7">
    <name type="scientific">Dillenia turbinata</name>
    <dbReference type="NCBI Taxonomy" id="194707"/>
    <lineage>
        <taxon>Eukaryota</taxon>
        <taxon>Viridiplantae</taxon>
        <taxon>Streptophyta</taxon>
        <taxon>Embryophyta</taxon>
        <taxon>Tracheophyta</taxon>
        <taxon>Spermatophyta</taxon>
        <taxon>Magnoliopsida</taxon>
        <taxon>eudicotyledons</taxon>
        <taxon>Gunneridae</taxon>
        <taxon>Pentapetalae</taxon>
        <taxon>Dilleniales</taxon>
        <taxon>Dilleniaceae</taxon>
        <taxon>Dillenia</taxon>
    </lineage>
</organism>
<dbReference type="InterPro" id="IPR001313">
    <property type="entry name" value="Pumilio_RNA-bd_rpt"/>
</dbReference>
<dbReference type="PANTHER" id="PTHR12537:SF129">
    <property type="entry name" value="PUMILIO HOMOLOG 15-LIKE"/>
    <property type="match status" value="1"/>
</dbReference>
<evidence type="ECO:0000256" key="3">
    <source>
        <dbReference type="ARBA" id="ARBA00022884"/>
    </source>
</evidence>
<dbReference type="InterPro" id="IPR033133">
    <property type="entry name" value="PUM-HD"/>
</dbReference>
<protein>
    <submittedName>
        <fullName evidence="6">Pumilio RNA-binding repeat</fullName>
    </submittedName>
</protein>
<dbReference type="PROSITE" id="PS50303">
    <property type="entry name" value="PUM_HD"/>
    <property type="match status" value="1"/>
</dbReference>
<keyword evidence="3" id="KW-0694">RNA-binding</keyword>
<dbReference type="Proteomes" id="UP001370490">
    <property type="component" value="Unassembled WGS sequence"/>
</dbReference>
<dbReference type="GO" id="GO:0006417">
    <property type="term" value="P:regulation of translation"/>
    <property type="evidence" value="ECO:0007669"/>
    <property type="project" value="UniProtKB-KW"/>
</dbReference>
<evidence type="ECO:0000256" key="4">
    <source>
        <dbReference type="PROSITE-ProRule" id="PRU00317"/>
    </source>
</evidence>
<dbReference type="GO" id="GO:0003729">
    <property type="term" value="F:mRNA binding"/>
    <property type="evidence" value="ECO:0007669"/>
    <property type="project" value="TreeGrafter"/>
</dbReference>
<accession>A0AAN8WCD9</accession>
<sequence>MGKAKLRMGSMPLLSEVADNFSDIAADRCGCCVVQRCVDVAQGDTKSHLLNQIAANALFLSENPYGNYVVQYVIDGKIPHACATLIQNLQGYFVSLSMNKYGSNVVEKCLKELSNDQSVGIIIEIMTSRDFLTVLQDPYGNFVAQTALRRSQDIGQVHDTLVELILRHYPFLNSHPHGKRVLARARDFKNNNRPFKI</sequence>
<dbReference type="PANTHER" id="PTHR12537">
    <property type="entry name" value="RNA BINDING PROTEIN PUMILIO-RELATED"/>
    <property type="match status" value="1"/>
</dbReference>
<keyword evidence="2" id="KW-0810">Translation regulation</keyword>
<evidence type="ECO:0000259" key="5">
    <source>
        <dbReference type="PROSITE" id="PS50303"/>
    </source>
</evidence>
<dbReference type="SUPFAM" id="SSF48371">
    <property type="entry name" value="ARM repeat"/>
    <property type="match status" value="1"/>
</dbReference>
<feature type="repeat" description="Pumilio" evidence="4">
    <location>
        <begin position="16"/>
        <end position="51"/>
    </location>
</feature>
<reference evidence="6 7" key="1">
    <citation type="submission" date="2023-12" db="EMBL/GenBank/DDBJ databases">
        <title>A high-quality genome assembly for Dillenia turbinata (Dilleniales).</title>
        <authorList>
            <person name="Chanderbali A."/>
        </authorList>
    </citation>
    <scope>NUCLEOTIDE SEQUENCE [LARGE SCALE GENOMIC DNA]</scope>
    <source>
        <strain evidence="6">LSX21</strain>
        <tissue evidence="6">Leaf</tissue>
    </source>
</reference>
<dbReference type="InterPro" id="IPR016024">
    <property type="entry name" value="ARM-type_fold"/>
</dbReference>
<keyword evidence="1" id="KW-0677">Repeat</keyword>
<dbReference type="PROSITE" id="PS50302">
    <property type="entry name" value="PUM"/>
    <property type="match status" value="3"/>
</dbReference>
<name>A0AAN8WCD9_9MAGN</name>
<evidence type="ECO:0000256" key="2">
    <source>
        <dbReference type="ARBA" id="ARBA00022845"/>
    </source>
</evidence>
<dbReference type="InterPro" id="IPR011989">
    <property type="entry name" value="ARM-like"/>
</dbReference>
<evidence type="ECO:0000313" key="6">
    <source>
        <dbReference type="EMBL" id="KAK6946026.1"/>
    </source>
</evidence>
<evidence type="ECO:0000256" key="1">
    <source>
        <dbReference type="ARBA" id="ARBA00022737"/>
    </source>
</evidence>
<keyword evidence="7" id="KW-1185">Reference proteome</keyword>
<dbReference type="Pfam" id="PF00806">
    <property type="entry name" value="PUF"/>
    <property type="match status" value="3"/>
</dbReference>
<comment type="caution">
    <text evidence="6">The sequence shown here is derived from an EMBL/GenBank/DDBJ whole genome shotgun (WGS) entry which is preliminary data.</text>
</comment>
<dbReference type="EMBL" id="JBAMMX010000002">
    <property type="protein sequence ID" value="KAK6946026.1"/>
    <property type="molecule type" value="Genomic_DNA"/>
</dbReference>
<evidence type="ECO:0000313" key="7">
    <source>
        <dbReference type="Proteomes" id="UP001370490"/>
    </source>
</evidence>
<dbReference type="SMART" id="SM00025">
    <property type="entry name" value="Pumilio"/>
    <property type="match status" value="4"/>
</dbReference>
<dbReference type="GO" id="GO:0005737">
    <property type="term" value="C:cytoplasm"/>
    <property type="evidence" value="ECO:0007669"/>
    <property type="project" value="TreeGrafter"/>
</dbReference>
<gene>
    <name evidence="6" type="ORF">RJ641_013570</name>
</gene>
<dbReference type="Gene3D" id="1.25.10.10">
    <property type="entry name" value="Leucine-rich Repeat Variant"/>
    <property type="match status" value="1"/>
</dbReference>
<feature type="domain" description="PUM-HD" evidence="5">
    <location>
        <begin position="1"/>
        <end position="189"/>
    </location>
</feature>
<proteinExistence type="predicted"/>
<dbReference type="AlphaFoldDB" id="A0AAN8WCD9"/>
<feature type="repeat" description="Pumilio" evidence="4">
    <location>
        <begin position="88"/>
        <end position="124"/>
    </location>
</feature>
<feature type="repeat" description="Pumilio" evidence="4">
    <location>
        <begin position="52"/>
        <end position="87"/>
    </location>
</feature>